<dbReference type="GO" id="GO:0007097">
    <property type="term" value="P:nuclear migration"/>
    <property type="evidence" value="ECO:0007669"/>
    <property type="project" value="TreeGrafter"/>
</dbReference>
<dbReference type="EMBL" id="OC318483">
    <property type="protein sequence ID" value="CAD7402187.1"/>
    <property type="molecule type" value="Genomic_DNA"/>
</dbReference>
<dbReference type="GO" id="GO:0005737">
    <property type="term" value="C:cytoplasm"/>
    <property type="evidence" value="ECO:0007669"/>
    <property type="project" value="TreeGrafter"/>
</dbReference>
<feature type="compositionally biased region" description="Acidic residues" evidence="8">
    <location>
        <begin position="149"/>
        <end position="160"/>
    </location>
</feature>
<dbReference type="FunFam" id="1.20.5.1700:FF:000001">
    <property type="entry name" value="Transforming acidic coiled-coil-containing protein 1 isoform 2"/>
    <property type="match status" value="1"/>
</dbReference>
<feature type="region of interest" description="Disordered" evidence="8">
    <location>
        <begin position="455"/>
        <end position="495"/>
    </location>
</feature>
<dbReference type="Gene3D" id="1.20.5.1700">
    <property type="match status" value="1"/>
</dbReference>
<feature type="compositionally biased region" description="Polar residues" evidence="8">
    <location>
        <begin position="881"/>
        <end position="891"/>
    </location>
</feature>
<dbReference type="GO" id="GO:0005856">
    <property type="term" value="C:cytoskeleton"/>
    <property type="evidence" value="ECO:0007669"/>
    <property type="project" value="UniProtKB-SubCell"/>
</dbReference>
<dbReference type="GO" id="GO:0007052">
    <property type="term" value="P:mitotic spindle organization"/>
    <property type="evidence" value="ECO:0007669"/>
    <property type="project" value="InterPro"/>
</dbReference>
<sequence>MLGRVRSSCCDVPIVGGCVRGAGRRKSRAMDFFSKLLHMKPAKSGEGSSSTATTPTATTVPSVPLSTVHKQEEHETNVQFAREFVVQLVETVPRKSEKVTSPGPKEIDKQERVSLTSVAVSEVSFQSVDTSLLPDLLQPEAVYKRQTDTDTDTTEYESAAETDPLSGSITEDLLVSFQEGSIGASPAGHIVGVHKTDSSISLSFDDPDVPHDSSSPLDVSGLCVGLGQLCLDTSSKGSTSCADETLIDVTLDSVVDDFCKSVNLLSAEKTPVIASAQDPLLDLAVCPNISKVTAVESPIGQTELPSLPLITVISSSPVTQNELTSNKEGAGYVNTECVSIIDGILPHDEKLESFLCHSVISEETLPPVSDVLSPPSKQSKICVHSSQPDNTGTKVVKSPLWEYEVVGSLPIKELETPGTLESVEITVESIPISVENKPLLESFVNENEPLVKSPVNEKEPLVESPVNEKEPLVESPVNEKEPLVESPVNENEPLVESPLNKVPEELSLNEIPEELPLNEVPEELPVNEVPEELPVNKVALESPVKEVLVKTSIKENPTSLIVHSLLTVETESPVKLTHSFQTANSDSVCDSTHLEGYLPTKDKTDLFDIPAVARESDLDIQPNHLKESLELVKETWSPSSETFNIVQESPIKSLECDLFSNQTFVSNINTESLNTTHSSNSSIHDAVTKNLKQLSNSGVSELSQFKGGDIKDDIIAPAVENSPVRDIFSLKKEQSESGLRELYEVCDLQQKSLELGDDNFVNAPDFFSNENACIPHEPVSRDLNKVFTSSEYPWQETVAEEAKRVSLDFLTASRKAEVSNLSESDNSSSFNTTAGVMENTRVSNSVEKVNPFVGQSSLRRSPPAAARTASPLRGSRGLSPSKKTTGSNSSVDLVGAESPRVRAKVSSSSSAKELGHADAVDPFRPRSRLTNTPPKDHILSSGDSPIISQAVQAVKLANALVMFSSTAEDGEIEARISVEAGSDSPKSTINSEINLSEAGPEIAEDANLKENNVFKDPSEFDFLSSLGSTQPSNRNARLDSLYVKFDPLVGSATTTDENIVLPPAIVANNRVVSNGNSYPDSRVKTELLQAQNSTHEPNPALIYVEKLISLSPSPKNKAAANLSPVVTPEPRVEVKIEHPSPVVRQILQTSKEELVELSQNQTDTMTEELYILRELLNKQDQAYEAKMAEKEAELALMQDKLKEADERIIRMSKKMTERTQGQQQMSMILDEYEKTISRMVADKEQEQRTHDAKMAALLQEKTEAKEHLDNLEIAFSDIHKKYEKCKDMLEGLRKNEEILRSSLAEHQETLHAQEQKYDALKNHAMMQLERANTELDAIKRSHAAEVSKFNAMLKKAEVKTSSLEESLEQKIKENQELASICDELISKVGSSGD</sequence>
<feature type="compositionally biased region" description="Basic and acidic residues" evidence="8">
    <location>
        <begin position="455"/>
        <end position="483"/>
    </location>
</feature>
<evidence type="ECO:0000256" key="3">
    <source>
        <dbReference type="ARBA" id="ARBA00022490"/>
    </source>
</evidence>
<keyword evidence="6" id="KW-0206">Cytoskeleton</keyword>
<dbReference type="PANTHER" id="PTHR13924">
    <property type="entry name" value="TRANSFORMING ACIDIC COILED-COIL CONTAINING PROTEIN 1/2"/>
    <property type="match status" value="1"/>
</dbReference>
<feature type="compositionally biased region" description="Low complexity" evidence="8">
    <location>
        <begin position="856"/>
        <end position="873"/>
    </location>
</feature>
<accession>A0A7R9CTZ8</accession>
<feature type="compositionally biased region" description="Basic and acidic residues" evidence="8">
    <location>
        <begin position="913"/>
        <end position="924"/>
    </location>
</feature>
<comment type="subcellular location">
    <subcellularLocation>
        <location evidence="1">Cytoplasm</location>
        <location evidence="1">Cytoskeleton</location>
    </subcellularLocation>
</comment>
<dbReference type="Pfam" id="PF05010">
    <property type="entry name" value="TACC_C"/>
    <property type="match status" value="1"/>
</dbReference>
<evidence type="ECO:0000256" key="4">
    <source>
        <dbReference type="ARBA" id="ARBA00022553"/>
    </source>
</evidence>
<evidence type="ECO:0000256" key="6">
    <source>
        <dbReference type="ARBA" id="ARBA00023212"/>
    </source>
</evidence>
<dbReference type="InterPro" id="IPR007707">
    <property type="entry name" value="TACC_C"/>
</dbReference>
<keyword evidence="5 7" id="KW-0175">Coiled coil</keyword>
<feature type="region of interest" description="Disordered" evidence="8">
    <location>
        <begin position="852"/>
        <end position="943"/>
    </location>
</feature>
<reference evidence="10" key="1">
    <citation type="submission" date="2020-11" db="EMBL/GenBank/DDBJ databases">
        <authorList>
            <person name="Tran Van P."/>
        </authorList>
    </citation>
    <scope>NUCLEOTIDE SEQUENCE</scope>
</reference>
<name>A0A7R9CTZ8_TIMCR</name>
<organism evidence="10">
    <name type="scientific">Timema cristinae</name>
    <name type="common">Walking stick</name>
    <dbReference type="NCBI Taxonomy" id="61476"/>
    <lineage>
        <taxon>Eukaryota</taxon>
        <taxon>Metazoa</taxon>
        <taxon>Ecdysozoa</taxon>
        <taxon>Arthropoda</taxon>
        <taxon>Hexapoda</taxon>
        <taxon>Insecta</taxon>
        <taxon>Pterygota</taxon>
        <taxon>Neoptera</taxon>
        <taxon>Polyneoptera</taxon>
        <taxon>Phasmatodea</taxon>
        <taxon>Timematodea</taxon>
        <taxon>Timematoidea</taxon>
        <taxon>Timematidae</taxon>
        <taxon>Timema</taxon>
    </lineage>
</organism>
<feature type="region of interest" description="Disordered" evidence="8">
    <location>
        <begin position="41"/>
        <end position="61"/>
    </location>
</feature>
<keyword evidence="3" id="KW-0963">Cytoplasm</keyword>
<evidence type="ECO:0000256" key="1">
    <source>
        <dbReference type="ARBA" id="ARBA00004245"/>
    </source>
</evidence>
<feature type="coiled-coil region" evidence="7">
    <location>
        <begin position="1173"/>
        <end position="1373"/>
    </location>
</feature>
<evidence type="ECO:0000256" key="5">
    <source>
        <dbReference type="ARBA" id="ARBA00023054"/>
    </source>
</evidence>
<dbReference type="InterPro" id="IPR039915">
    <property type="entry name" value="TACC"/>
</dbReference>
<evidence type="ECO:0000256" key="2">
    <source>
        <dbReference type="ARBA" id="ARBA00009423"/>
    </source>
</evidence>
<keyword evidence="4" id="KW-0597">Phosphoprotein</keyword>
<proteinExistence type="inferred from homology"/>
<gene>
    <name evidence="10" type="ORF">TCEB3V08_LOCUS6357</name>
</gene>
<evidence type="ECO:0000313" key="10">
    <source>
        <dbReference type="EMBL" id="CAD7402187.1"/>
    </source>
</evidence>
<comment type="similarity">
    <text evidence="2">Belongs to the TACC family.</text>
</comment>
<evidence type="ECO:0000256" key="7">
    <source>
        <dbReference type="SAM" id="Coils"/>
    </source>
</evidence>
<feature type="domain" description="Transforming acidic coiled-coil-containing protein C-terminal" evidence="9">
    <location>
        <begin position="1188"/>
        <end position="1385"/>
    </location>
</feature>
<evidence type="ECO:0000256" key="8">
    <source>
        <dbReference type="SAM" id="MobiDB-lite"/>
    </source>
</evidence>
<evidence type="ECO:0000259" key="9">
    <source>
        <dbReference type="Pfam" id="PF05010"/>
    </source>
</evidence>
<feature type="region of interest" description="Disordered" evidence="8">
    <location>
        <begin position="143"/>
        <end position="165"/>
    </location>
</feature>
<dbReference type="PANTHER" id="PTHR13924:SF10">
    <property type="entry name" value="TRANSFORMING ACIDIC COILED-COIL PROTEIN, ISOFORM K"/>
    <property type="match status" value="1"/>
</dbReference>
<feature type="compositionally biased region" description="Low complexity" evidence="8">
    <location>
        <begin position="48"/>
        <end position="61"/>
    </location>
</feature>
<protein>
    <recommendedName>
        <fullName evidence="9">Transforming acidic coiled-coil-containing protein C-terminal domain-containing protein</fullName>
    </recommendedName>
</protein>